<keyword evidence="1" id="KW-0812">Transmembrane</keyword>
<organism evidence="2">
    <name type="scientific">Culex pipiens</name>
    <name type="common">House mosquito</name>
    <dbReference type="NCBI Taxonomy" id="7175"/>
    <lineage>
        <taxon>Eukaryota</taxon>
        <taxon>Metazoa</taxon>
        <taxon>Ecdysozoa</taxon>
        <taxon>Arthropoda</taxon>
        <taxon>Hexapoda</taxon>
        <taxon>Insecta</taxon>
        <taxon>Pterygota</taxon>
        <taxon>Neoptera</taxon>
        <taxon>Endopterygota</taxon>
        <taxon>Diptera</taxon>
        <taxon>Nematocera</taxon>
        <taxon>Culicoidea</taxon>
        <taxon>Culicidae</taxon>
        <taxon>Culicinae</taxon>
        <taxon>Culicini</taxon>
        <taxon>Culex</taxon>
        <taxon>Culex</taxon>
    </lineage>
</organism>
<name>A0A8D8HWS5_CULPI</name>
<accession>A0A8D8HWS5</accession>
<reference evidence="2" key="1">
    <citation type="submission" date="2021-05" db="EMBL/GenBank/DDBJ databases">
        <authorList>
            <person name="Alioto T."/>
            <person name="Alioto T."/>
            <person name="Gomez Garrido J."/>
        </authorList>
    </citation>
    <scope>NUCLEOTIDE SEQUENCE</scope>
</reference>
<protein>
    <submittedName>
        <fullName evidence="2">(northern house mosquito) hypothetical protein</fullName>
    </submittedName>
</protein>
<keyword evidence="1" id="KW-1133">Transmembrane helix</keyword>
<evidence type="ECO:0000313" key="2">
    <source>
        <dbReference type="EMBL" id="CAG6543185.1"/>
    </source>
</evidence>
<dbReference type="AlphaFoldDB" id="A0A8D8HWS5"/>
<evidence type="ECO:0000256" key="1">
    <source>
        <dbReference type="SAM" id="Phobius"/>
    </source>
</evidence>
<feature type="transmembrane region" description="Helical" evidence="1">
    <location>
        <begin position="167"/>
        <end position="185"/>
    </location>
</feature>
<keyword evidence="1" id="KW-0472">Membrane</keyword>
<sequence length="186" mass="20233">MRRLLHHRRRHKLLVRDGLRHNLVRSAVPIWPDLLLRSLLGLVLLAMVNQLELIHPRLHWNTRRCRRHRLPATKPLPVGGGVRAEKVAQVDLAHEGDALLLGWAAAKGGTVQGEFGESRQGVLRGQVHPVADAAALGDLLEQGAVLADRFDRADVGLRRVCDALRTLVVVTAATTAAVTAAAMAAS</sequence>
<dbReference type="EMBL" id="HBUE01228080">
    <property type="protein sequence ID" value="CAG6543185.1"/>
    <property type="molecule type" value="Transcribed_RNA"/>
</dbReference>
<proteinExistence type="predicted"/>
<dbReference type="EMBL" id="HBUE01334834">
    <property type="protein sequence ID" value="CAG6595307.1"/>
    <property type="molecule type" value="Transcribed_RNA"/>
</dbReference>